<evidence type="ECO:0000313" key="1">
    <source>
        <dbReference type="EMBL" id="KAK4174581.1"/>
    </source>
</evidence>
<accession>A0AAN6W3Q2</accession>
<dbReference type="AlphaFoldDB" id="A0AAN6W3Q2"/>
<evidence type="ECO:0000313" key="2">
    <source>
        <dbReference type="Proteomes" id="UP001302321"/>
    </source>
</evidence>
<sequence length="225" mass="25052">MSMQVWYLYMRRRQSNREEGLDRSFLTSNCSPDIRSKVVGLPLLFFTSPSLRPSCKLSLQGSGKMTPLQPLPPTKYHTPVSRPVITEIESEKGDYTTGSIDGFSEGEEEYILFPPSLKLLPYFLGLPPHPLHPRRSNLLSPHPHALSGFSVPIQPINLTVTIYAICQAISPFIGRRPVFLCLITLYAFGSLGLSLNSSFGPARQSYEVLIAIRSVQSLGGVPYQR</sequence>
<dbReference type="SUPFAM" id="SSF103473">
    <property type="entry name" value="MFS general substrate transporter"/>
    <property type="match status" value="1"/>
</dbReference>
<organism evidence="1 2">
    <name type="scientific">Triangularia setosa</name>
    <dbReference type="NCBI Taxonomy" id="2587417"/>
    <lineage>
        <taxon>Eukaryota</taxon>
        <taxon>Fungi</taxon>
        <taxon>Dikarya</taxon>
        <taxon>Ascomycota</taxon>
        <taxon>Pezizomycotina</taxon>
        <taxon>Sordariomycetes</taxon>
        <taxon>Sordariomycetidae</taxon>
        <taxon>Sordariales</taxon>
        <taxon>Podosporaceae</taxon>
        <taxon>Triangularia</taxon>
    </lineage>
</organism>
<dbReference type="Proteomes" id="UP001302321">
    <property type="component" value="Unassembled WGS sequence"/>
</dbReference>
<dbReference type="EMBL" id="MU866275">
    <property type="protein sequence ID" value="KAK4174581.1"/>
    <property type="molecule type" value="Genomic_DNA"/>
</dbReference>
<dbReference type="InterPro" id="IPR036259">
    <property type="entry name" value="MFS_trans_sf"/>
</dbReference>
<comment type="caution">
    <text evidence="1">The sequence shown here is derived from an EMBL/GenBank/DDBJ whole genome shotgun (WGS) entry which is preliminary data.</text>
</comment>
<protein>
    <submittedName>
        <fullName evidence="1">Uncharacterized protein</fullName>
    </submittedName>
</protein>
<reference evidence="1" key="1">
    <citation type="journal article" date="2023" name="Mol. Phylogenet. Evol.">
        <title>Genome-scale phylogeny and comparative genomics of the fungal order Sordariales.</title>
        <authorList>
            <person name="Hensen N."/>
            <person name="Bonometti L."/>
            <person name="Westerberg I."/>
            <person name="Brannstrom I.O."/>
            <person name="Guillou S."/>
            <person name="Cros-Aarteil S."/>
            <person name="Calhoun S."/>
            <person name="Haridas S."/>
            <person name="Kuo A."/>
            <person name="Mondo S."/>
            <person name="Pangilinan J."/>
            <person name="Riley R."/>
            <person name="LaButti K."/>
            <person name="Andreopoulos B."/>
            <person name="Lipzen A."/>
            <person name="Chen C."/>
            <person name="Yan M."/>
            <person name="Daum C."/>
            <person name="Ng V."/>
            <person name="Clum A."/>
            <person name="Steindorff A."/>
            <person name="Ohm R.A."/>
            <person name="Martin F."/>
            <person name="Silar P."/>
            <person name="Natvig D.O."/>
            <person name="Lalanne C."/>
            <person name="Gautier V."/>
            <person name="Ament-Velasquez S.L."/>
            <person name="Kruys A."/>
            <person name="Hutchinson M.I."/>
            <person name="Powell A.J."/>
            <person name="Barry K."/>
            <person name="Miller A.N."/>
            <person name="Grigoriev I.V."/>
            <person name="Debuchy R."/>
            <person name="Gladieux P."/>
            <person name="Hiltunen Thoren M."/>
            <person name="Johannesson H."/>
        </authorList>
    </citation>
    <scope>NUCLEOTIDE SEQUENCE</scope>
    <source>
        <strain evidence="1">CBS 892.96</strain>
    </source>
</reference>
<reference evidence="1" key="2">
    <citation type="submission" date="2023-05" db="EMBL/GenBank/DDBJ databases">
        <authorList>
            <consortium name="Lawrence Berkeley National Laboratory"/>
            <person name="Steindorff A."/>
            <person name="Hensen N."/>
            <person name="Bonometti L."/>
            <person name="Westerberg I."/>
            <person name="Brannstrom I.O."/>
            <person name="Guillou S."/>
            <person name="Cros-Aarteil S."/>
            <person name="Calhoun S."/>
            <person name="Haridas S."/>
            <person name="Kuo A."/>
            <person name="Mondo S."/>
            <person name="Pangilinan J."/>
            <person name="Riley R."/>
            <person name="Labutti K."/>
            <person name="Andreopoulos B."/>
            <person name="Lipzen A."/>
            <person name="Chen C."/>
            <person name="Yanf M."/>
            <person name="Daum C."/>
            <person name="Ng V."/>
            <person name="Clum A."/>
            <person name="Ohm R."/>
            <person name="Martin F."/>
            <person name="Silar P."/>
            <person name="Natvig D."/>
            <person name="Lalanne C."/>
            <person name="Gautier V."/>
            <person name="Ament-Velasquez S.L."/>
            <person name="Kruys A."/>
            <person name="Hutchinson M.I."/>
            <person name="Powell A.J."/>
            <person name="Barry K."/>
            <person name="Miller A.N."/>
            <person name="Grigoriev I.V."/>
            <person name="Debuchy R."/>
            <person name="Gladieux P."/>
            <person name="Thoren M.H."/>
            <person name="Johannesson H."/>
        </authorList>
    </citation>
    <scope>NUCLEOTIDE SEQUENCE</scope>
    <source>
        <strain evidence="1">CBS 892.96</strain>
    </source>
</reference>
<gene>
    <name evidence="1" type="ORF">QBC36DRAFT_38415</name>
</gene>
<proteinExistence type="predicted"/>
<keyword evidence="2" id="KW-1185">Reference proteome</keyword>
<name>A0AAN6W3Q2_9PEZI</name>
<dbReference type="Gene3D" id="1.20.1720.10">
    <property type="entry name" value="Multidrug resistance protein D"/>
    <property type="match status" value="1"/>
</dbReference>